<feature type="compositionally biased region" description="Basic and acidic residues" evidence="3">
    <location>
        <begin position="78"/>
        <end position="105"/>
    </location>
</feature>
<feature type="compositionally biased region" description="Polar residues" evidence="3">
    <location>
        <begin position="384"/>
        <end position="424"/>
    </location>
</feature>
<feature type="region of interest" description="Disordered" evidence="3">
    <location>
        <begin position="767"/>
        <end position="792"/>
    </location>
</feature>
<feature type="compositionally biased region" description="Polar residues" evidence="3">
    <location>
        <begin position="776"/>
        <end position="792"/>
    </location>
</feature>
<organism evidence="4 5">
    <name type="scientific">Tegillarca granosa</name>
    <name type="common">Malaysian cockle</name>
    <name type="synonym">Anadara granosa</name>
    <dbReference type="NCBI Taxonomy" id="220873"/>
    <lineage>
        <taxon>Eukaryota</taxon>
        <taxon>Metazoa</taxon>
        <taxon>Spiralia</taxon>
        <taxon>Lophotrochozoa</taxon>
        <taxon>Mollusca</taxon>
        <taxon>Bivalvia</taxon>
        <taxon>Autobranchia</taxon>
        <taxon>Pteriomorphia</taxon>
        <taxon>Arcoida</taxon>
        <taxon>Arcoidea</taxon>
        <taxon>Arcidae</taxon>
        <taxon>Tegillarca</taxon>
    </lineage>
</organism>
<proteinExistence type="predicted"/>
<comment type="caution">
    <text evidence="4">The sequence shown here is derived from an EMBL/GenBank/DDBJ whole genome shotgun (WGS) entry which is preliminary data.</text>
</comment>
<name>A0ABQ9ENM9_TEGGR</name>
<feature type="region of interest" description="Disordered" evidence="3">
    <location>
        <begin position="1"/>
        <end position="113"/>
    </location>
</feature>
<evidence type="ECO:0000256" key="1">
    <source>
        <dbReference type="ARBA" id="ARBA00004123"/>
    </source>
</evidence>
<feature type="compositionally biased region" description="Polar residues" evidence="3">
    <location>
        <begin position="361"/>
        <end position="371"/>
    </location>
</feature>
<gene>
    <name evidence="4" type="ORF">KUTeg_017290</name>
</gene>
<sequence>MKVVIDLTDLEEDVLETLKNKQHKSAEETAEKKQGINSQSEGSKEEHSSYKENKTDENLEEKSEKKQREPENNTEVNKSAETESKTPAENREKKEDETSKGDKSTESSTTETKLTGDTLRKDILEKCITAFHLCVSRFPTHYKSLYQLAYIYYHSPYHKNLQFARDMLLGTSKWSQLNHMPGQGLFSERKQNNFFQGVWKMPIEEIDRSGSFATHLNRSVDLLLKILVKMKDVSMLYYIHVQMSRSPDSGKKYLRDGERAIFAKEAFARCLDAIIAKVPDIKQIGDAEKQLKYLMESGGKSGQDTGGSSQSDSSLFSPERPTVQTPQKSSPPERNLLMSMLMSPTNSQSSSPLSSSCGKPVSQSAITSPMGSQSSIVSPYSSSNQGTSRFTSASNTPEQQQKKIMNLTKTGYPEPSTSQKLTTPSHLSSVNQSNSSNDTKMKIENSGDMLGSSKEIHHLSESSNKLPTAGQDYNKTASLGVKSVTSQDQNVEENKVSSHSEQVDLELDPVTGLFVKIVPTKEDSSNISSQQEEKSNNAMETLSKQTVTKNTTDSESDFEMPDVVSPQTPQIKTVFQSTLSKKRESVSDYDVPNVVTPNTPVLSATEKGDFRKNQTDSDMKINVYKYNETKPVSKTIVSNPVISVSSSIDVIEILSSSDEERETDEPNRSNTTGGREDDDDDSIPSSIERNLSGSEDEQSSKLISQQKAASKCKRQKSRSDDEGYDPSYMPSSDGSESDSCEARGPAVASIGNPSVVMESPSEFCCIQQPPSQSQSMTVQESAESDSQNSSFVANPEHLYFDINELMDLDD</sequence>
<feature type="region of interest" description="Disordered" evidence="3">
    <location>
        <begin position="654"/>
        <end position="754"/>
    </location>
</feature>
<keyword evidence="5" id="KW-1185">Reference proteome</keyword>
<evidence type="ECO:0000313" key="5">
    <source>
        <dbReference type="Proteomes" id="UP001217089"/>
    </source>
</evidence>
<feature type="compositionally biased region" description="Polar residues" evidence="3">
    <location>
        <begin position="322"/>
        <end position="332"/>
    </location>
</feature>
<feature type="region of interest" description="Disordered" evidence="3">
    <location>
        <begin position="522"/>
        <end position="564"/>
    </location>
</feature>
<protein>
    <submittedName>
        <fullName evidence="4">Uncharacterized protein</fullName>
    </submittedName>
</protein>
<dbReference type="Proteomes" id="UP001217089">
    <property type="component" value="Unassembled WGS sequence"/>
</dbReference>
<dbReference type="InterPro" id="IPR033053">
    <property type="entry name" value="Hir3/CABIN1"/>
</dbReference>
<evidence type="ECO:0000256" key="2">
    <source>
        <dbReference type="ARBA" id="ARBA00023242"/>
    </source>
</evidence>
<dbReference type="PANTHER" id="PTHR15502">
    <property type="entry name" value="CALCINEURIN-BINDING PROTEIN CABIN 1-RELATED"/>
    <property type="match status" value="1"/>
</dbReference>
<feature type="compositionally biased region" description="Low complexity" evidence="3">
    <location>
        <begin position="372"/>
        <end position="383"/>
    </location>
</feature>
<dbReference type="PANTHER" id="PTHR15502:SF7">
    <property type="entry name" value="CALCINEURIN-BINDING PROTEIN CABIN-1"/>
    <property type="match status" value="1"/>
</dbReference>
<keyword evidence="2" id="KW-0539">Nucleus</keyword>
<evidence type="ECO:0000313" key="4">
    <source>
        <dbReference type="EMBL" id="KAJ8305155.1"/>
    </source>
</evidence>
<feature type="compositionally biased region" description="Low complexity" evidence="3">
    <location>
        <begin position="425"/>
        <end position="437"/>
    </location>
</feature>
<feature type="compositionally biased region" description="Polar residues" evidence="3">
    <location>
        <begin position="525"/>
        <end position="553"/>
    </location>
</feature>
<dbReference type="EMBL" id="JARBDR010000846">
    <property type="protein sequence ID" value="KAJ8305155.1"/>
    <property type="molecule type" value="Genomic_DNA"/>
</dbReference>
<feature type="compositionally biased region" description="Basic and acidic residues" evidence="3">
    <location>
        <begin position="42"/>
        <end position="71"/>
    </location>
</feature>
<feature type="compositionally biased region" description="Low complexity" evidence="3">
    <location>
        <begin position="339"/>
        <end position="356"/>
    </location>
</feature>
<reference evidence="4 5" key="1">
    <citation type="submission" date="2022-12" db="EMBL/GenBank/DDBJ databases">
        <title>Chromosome-level genome of Tegillarca granosa.</title>
        <authorList>
            <person name="Kim J."/>
        </authorList>
    </citation>
    <scope>NUCLEOTIDE SEQUENCE [LARGE SCALE GENOMIC DNA]</scope>
    <source>
        <strain evidence="4">Teg-2019</strain>
        <tissue evidence="4">Adductor muscle</tissue>
    </source>
</reference>
<evidence type="ECO:0000256" key="3">
    <source>
        <dbReference type="SAM" id="MobiDB-lite"/>
    </source>
</evidence>
<comment type="subcellular location">
    <subcellularLocation>
        <location evidence="1">Nucleus</location>
    </subcellularLocation>
</comment>
<feature type="compositionally biased region" description="Polar residues" evidence="3">
    <location>
        <begin position="683"/>
        <end position="693"/>
    </location>
</feature>
<feature type="region of interest" description="Disordered" evidence="3">
    <location>
        <begin position="297"/>
        <end position="440"/>
    </location>
</feature>
<feature type="compositionally biased region" description="Basic and acidic residues" evidence="3">
    <location>
        <begin position="16"/>
        <end position="34"/>
    </location>
</feature>
<accession>A0ABQ9ENM9</accession>